<protein>
    <recommendedName>
        <fullName evidence="6">FAD-binding domain-containing protein</fullName>
    </recommendedName>
</protein>
<dbReference type="InterPro" id="IPR038220">
    <property type="entry name" value="PHOX_C_sf"/>
</dbReference>
<reference evidence="7 8" key="1">
    <citation type="journal article" date="2020" name="Fungal Divers.">
        <title>Resolving the Mortierellaceae phylogeny through synthesis of multi-gene phylogenetics and phylogenomics.</title>
        <authorList>
            <person name="Vandepol N."/>
            <person name="Liber J."/>
            <person name="Desiro A."/>
            <person name="Na H."/>
            <person name="Kennedy M."/>
            <person name="Barry K."/>
            <person name="Grigoriev I.V."/>
            <person name="Miller A.N."/>
            <person name="O'Donnell K."/>
            <person name="Stajich J.E."/>
            <person name="Bonito G."/>
        </authorList>
    </citation>
    <scope>NUCLEOTIDE SEQUENCE [LARGE SCALE GENOMIC DNA]</scope>
    <source>
        <strain evidence="7 8">AD045</strain>
    </source>
</reference>
<dbReference type="PANTHER" id="PTHR43004:SF19">
    <property type="entry name" value="BINDING MONOOXYGENASE, PUTATIVE (JCVI)-RELATED"/>
    <property type="match status" value="1"/>
</dbReference>
<dbReference type="PANTHER" id="PTHR43004">
    <property type="entry name" value="TRK SYSTEM POTASSIUM UPTAKE PROTEIN"/>
    <property type="match status" value="1"/>
</dbReference>
<keyword evidence="3" id="KW-0274">FAD</keyword>
<dbReference type="Gene3D" id="3.40.30.20">
    <property type="match status" value="1"/>
</dbReference>
<feature type="region of interest" description="Disordered" evidence="5">
    <location>
        <begin position="66"/>
        <end position="96"/>
    </location>
</feature>
<proteinExistence type="predicted"/>
<dbReference type="InterPro" id="IPR036188">
    <property type="entry name" value="FAD/NAD-bd_sf"/>
</dbReference>
<sequence>MQFFYGSKLTAEMTPRKAKDSEFGVPWMLEQNLTVKILTEEYEKIGMGKVDRGWELVNTRVVEQEQEVKQGGQQEQEREQAASGSTTEEAKSRMTTTSWVETTIRRAIEGTNKRKGESVVLGTVEMADEDEDKQYEVKVVRSEYLIASDGGRSTVRHRLNIPFPGRTRDYNLILFDGHVETDLSTVNVSFIKGDNRHSIAMYPIRDNRVRLMLDDGLLTQDQFNARDPKTVDKEYFERLLQETLGTLKMKVVSYNWITYYRVNERRAEEFAYKRRIFLAGDAAHCHSPAGGQGLNTGLQDAYNLTWKIALVLNGTAPVTLLDTYNDERIPIADEIIKYSAKTLDNGVYQGWISSNLRRLMLILLPYMMRYLPMGNSRPPYSMLGLRYYENAINKSHNSHPYPSTGAASIGQRAPDDILASFGAVTPPTDASLPISEALAELEGNGSTDSQQLKETRLYDILAAPGPGVFHILVFTADRLGTETDLDAGLVKEMEHYQRVWSSRWPGLGGVLDLSSGVSRTAVGVTKAKSTPQFMVHVISTATSSSSSSSEHGTTTAMAVADRTEGYGKMYVDPEGGRLHEWFGFAGLASSPSSPQTKKSASLVQGGGIVVLRPDTHVAFRVRGVGSAAWADVDEYFVSLLTSS</sequence>
<organism evidence="7 8">
    <name type="scientific">Linnemannia gamsii</name>
    <dbReference type="NCBI Taxonomy" id="64522"/>
    <lineage>
        <taxon>Eukaryota</taxon>
        <taxon>Fungi</taxon>
        <taxon>Fungi incertae sedis</taxon>
        <taxon>Mucoromycota</taxon>
        <taxon>Mortierellomycotina</taxon>
        <taxon>Mortierellomycetes</taxon>
        <taxon>Mortierellales</taxon>
        <taxon>Mortierellaceae</taxon>
        <taxon>Linnemannia</taxon>
    </lineage>
</organism>
<dbReference type="PRINTS" id="PR00420">
    <property type="entry name" value="RNGMNOXGNASE"/>
</dbReference>
<comment type="cofactor">
    <cofactor evidence="1">
        <name>FAD</name>
        <dbReference type="ChEBI" id="CHEBI:57692"/>
    </cofactor>
</comment>
<evidence type="ECO:0000256" key="2">
    <source>
        <dbReference type="ARBA" id="ARBA00022630"/>
    </source>
</evidence>
<evidence type="ECO:0000313" key="7">
    <source>
        <dbReference type="EMBL" id="KAG0282653.1"/>
    </source>
</evidence>
<evidence type="ECO:0000256" key="1">
    <source>
        <dbReference type="ARBA" id="ARBA00001974"/>
    </source>
</evidence>
<gene>
    <name evidence="7" type="ORF">BGZ96_000264</name>
</gene>
<dbReference type="Proteomes" id="UP001194696">
    <property type="component" value="Unassembled WGS sequence"/>
</dbReference>
<dbReference type="Pfam" id="PF01494">
    <property type="entry name" value="FAD_binding_3"/>
    <property type="match status" value="1"/>
</dbReference>
<evidence type="ECO:0000256" key="5">
    <source>
        <dbReference type="SAM" id="MobiDB-lite"/>
    </source>
</evidence>
<accession>A0ABQ7JPF1</accession>
<keyword evidence="4" id="KW-0560">Oxidoreductase</keyword>
<dbReference type="Gene3D" id="3.50.50.60">
    <property type="entry name" value="FAD/NAD(P)-binding domain"/>
    <property type="match status" value="2"/>
</dbReference>
<comment type="caution">
    <text evidence="7">The sequence shown here is derived from an EMBL/GenBank/DDBJ whole genome shotgun (WGS) entry which is preliminary data.</text>
</comment>
<feature type="compositionally biased region" description="Polar residues" evidence="5">
    <location>
        <begin position="82"/>
        <end position="96"/>
    </location>
</feature>
<dbReference type="InterPro" id="IPR002938">
    <property type="entry name" value="FAD-bd"/>
</dbReference>
<evidence type="ECO:0000313" key="8">
    <source>
        <dbReference type="Proteomes" id="UP001194696"/>
    </source>
</evidence>
<feature type="domain" description="FAD-binding" evidence="6">
    <location>
        <begin position="104"/>
        <end position="337"/>
    </location>
</feature>
<keyword evidence="8" id="KW-1185">Reference proteome</keyword>
<evidence type="ECO:0000259" key="6">
    <source>
        <dbReference type="Pfam" id="PF01494"/>
    </source>
</evidence>
<evidence type="ECO:0000256" key="3">
    <source>
        <dbReference type="ARBA" id="ARBA00022827"/>
    </source>
</evidence>
<keyword evidence="2" id="KW-0285">Flavoprotein</keyword>
<dbReference type="EMBL" id="JAAAIM010001027">
    <property type="protein sequence ID" value="KAG0282653.1"/>
    <property type="molecule type" value="Genomic_DNA"/>
</dbReference>
<name>A0ABQ7JPF1_9FUNG</name>
<evidence type="ECO:0000256" key="4">
    <source>
        <dbReference type="ARBA" id="ARBA00023002"/>
    </source>
</evidence>
<dbReference type="SUPFAM" id="SSF51905">
    <property type="entry name" value="FAD/NAD(P)-binding domain"/>
    <property type="match status" value="1"/>
</dbReference>
<dbReference type="InterPro" id="IPR050641">
    <property type="entry name" value="RIFMO-like"/>
</dbReference>